<sequence>MVRQLLKELEYEKIKYFIKLLDSYNNSGRGYRLRTRESD</sequence>
<evidence type="ECO:0000313" key="1">
    <source>
        <dbReference type="EMBL" id="SBW03515.1"/>
    </source>
</evidence>
<reference evidence="1" key="1">
    <citation type="submission" date="2016-04" db="EMBL/GenBank/DDBJ databases">
        <authorList>
            <person name="Evans L.H."/>
            <person name="Alamgir A."/>
            <person name="Owens N."/>
            <person name="Weber N.D."/>
            <person name="Virtaneva K."/>
            <person name="Barbian K."/>
            <person name="Babar A."/>
            <person name="Rosenke K."/>
        </authorList>
    </citation>
    <scope>NUCLEOTIDE SEQUENCE</scope>
    <source>
        <strain evidence="1">86-1</strain>
    </source>
</reference>
<proteinExistence type="predicted"/>
<organism evidence="1">
    <name type="scientific">uncultured Dysgonomonas sp</name>
    <dbReference type="NCBI Taxonomy" id="206096"/>
    <lineage>
        <taxon>Bacteria</taxon>
        <taxon>Pseudomonadati</taxon>
        <taxon>Bacteroidota</taxon>
        <taxon>Bacteroidia</taxon>
        <taxon>Bacteroidales</taxon>
        <taxon>Dysgonomonadaceae</taxon>
        <taxon>Dysgonomonas</taxon>
        <taxon>environmental samples</taxon>
    </lineage>
</organism>
<gene>
    <name evidence="1" type="ORF">KL86DYS1_30596</name>
</gene>
<protein>
    <submittedName>
        <fullName evidence="1">Uncharacterized protein</fullName>
    </submittedName>
</protein>
<dbReference type="EMBL" id="FLUM01000003">
    <property type="protein sequence ID" value="SBW03515.1"/>
    <property type="molecule type" value="Genomic_DNA"/>
</dbReference>
<accession>A0A212JW51</accession>
<dbReference type="AlphaFoldDB" id="A0A212JW51"/>
<name>A0A212JW51_9BACT</name>